<feature type="non-terminal residue" evidence="1">
    <location>
        <position position="1"/>
    </location>
</feature>
<protein>
    <submittedName>
        <fullName evidence="1">Uncharacterized protein</fullName>
    </submittedName>
</protein>
<accession>A0ABN9VX99</accession>
<keyword evidence="2" id="KW-1185">Reference proteome</keyword>
<proteinExistence type="predicted"/>
<sequence>ATRWQVVAGAVGGREGRALASVLVAPPRVAGCYVFLPSGCEGGSFEQGAWKKVKQRSSRTDDVNKLEACAKHKHTYDFWCGASDAVMAWVHA</sequence>
<gene>
    <name evidence="1" type="ORF">PCOR1329_LOCUS62084</name>
</gene>
<dbReference type="EMBL" id="CAUYUJ010017829">
    <property type="protein sequence ID" value="CAK0878267.1"/>
    <property type="molecule type" value="Genomic_DNA"/>
</dbReference>
<organism evidence="1 2">
    <name type="scientific">Prorocentrum cordatum</name>
    <dbReference type="NCBI Taxonomy" id="2364126"/>
    <lineage>
        <taxon>Eukaryota</taxon>
        <taxon>Sar</taxon>
        <taxon>Alveolata</taxon>
        <taxon>Dinophyceae</taxon>
        <taxon>Prorocentrales</taxon>
        <taxon>Prorocentraceae</taxon>
        <taxon>Prorocentrum</taxon>
    </lineage>
</organism>
<evidence type="ECO:0000313" key="1">
    <source>
        <dbReference type="EMBL" id="CAK0878267.1"/>
    </source>
</evidence>
<comment type="caution">
    <text evidence="1">The sequence shown here is derived from an EMBL/GenBank/DDBJ whole genome shotgun (WGS) entry which is preliminary data.</text>
</comment>
<reference evidence="1" key="1">
    <citation type="submission" date="2023-10" db="EMBL/GenBank/DDBJ databases">
        <authorList>
            <person name="Chen Y."/>
            <person name="Shah S."/>
            <person name="Dougan E. K."/>
            <person name="Thang M."/>
            <person name="Chan C."/>
        </authorList>
    </citation>
    <scope>NUCLEOTIDE SEQUENCE [LARGE SCALE GENOMIC DNA]</scope>
</reference>
<dbReference type="Proteomes" id="UP001189429">
    <property type="component" value="Unassembled WGS sequence"/>
</dbReference>
<name>A0ABN9VX99_9DINO</name>
<evidence type="ECO:0000313" key="2">
    <source>
        <dbReference type="Proteomes" id="UP001189429"/>
    </source>
</evidence>